<comment type="caution">
    <text evidence="3">The sequence shown here is derived from an EMBL/GenBank/DDBJ whole genome shotgun (WGS) entry which is preliminary data.</text>
</comment>
<sequence length="226" mass="24768">MPLPELFQGPRIERLNYRIFTNPDDALTALNAGEIDLVDFPITSDEPPAEGVAIDPCRDFGYYFVAFNNRLAPTDSKQFRQAFAYLLDDVKKTVSKTVPSDRVEVMDSIMVQYYGRLVNRYLPKYDTDGPDDAVAKALSTLGSELDGLADDSVTCLITTNDAISRAIMVALRERVERSPSWRASSSSSRRPATTSPTTCTRATRATGTSSAAGSTYRTTCRAGTPV</sequence>
<feature type="domain" description="Solute-binding protein family 5" evidence="2">
    <location>
        <begin position="10"/>
        <end position="174"/>
    </location>
</feature>
<evidence type="ECO:0000256" key="1">
    <source>
        <dbReference type="SAM" id="MobiDB-lite"/>
    </source>
</evidence>
<dbReference type="Proteomes" id="UP000682308">
    <property type="component" value="Unassembled WGS sequence"/>
</dbReference>
<dbReference type="Gene3D" id="3.10.105.10">
    <property type="entry name" value="Dipeptide-binding Protein, Domain 3"/>
    <property type="match status" value="1"/>
</dbReference>
<proteinExistence type="predicted"/>
<dbReference type="AlphaFoldDB" id="A0A941FJ66"/>
<dbReference type="Gene3D" id="3.40.190.10">
    <property type="entry name" value="Periplasmic binding protein-like II"/>
    <property type="match status" value="1"/>
</dbReference>
<accession>A0A941FJ66</accession>
<reference evidence="3 4" key="1">
    <citation type="submission" date="2021-04" db="EMBL/GenBank/DDBJ databases">
        <title>Characterization of the biosynthetic gene cluster of new lipopeptides with antitumor activity in the genome of the marine Streptomyces PHM034.</title>
        <authorList>
            <person name="Ceniceros A."/>
            <person name="Canedo L."/>
            <person name="Mendez C."/>
            <person name="Olano C."/>
            <person name="Schleissner C."/>
            <person name="Cuevas C."/>
            <person name="De La Calle F."/>
            <person name="Salas J.A."/>
        </authorList>
    </citation>
    <scope>NUCLEOTIDE SEQUENCE [LARGE SCALE GENOMIC DNA]</scope>
    <source>
        <strain evidence="3 4">PHM034</strain>
    </source>
</reference>
<dbReference type="SUPFAM" id="SSF53850">
    <property type="entry name" value="Periplasmic binding protein-like II"/>
    <property type="match status" value="1"/>
</dbReference>
<keyword evidence="4" id="KW-1185">Reference proteome</keyword>
<name>A0A941FJ66_9ACTN</name>
<organism evidence="3 4">
    <name type="scientific">Streptomyces tuirus</name>
    <dbReference type="NCBI Taxonomy" id="68278"/>
    <lineage>
        <taxon>Bacteria</taxon>
        <taxon>Bacillati</taxon>
        <taxon>Actinomycetota</taxon>
        <taxon>Actinomycetes</taxon>
        <taxon>Kitasatosporales</taxon>
        <taxon>Streptomycetaceae</taxon>
        <taxon>Streptomyces</taxon>
    </lineage>
</organism>
<evidence type="ECO:0000313" key="4">
    <source>
        <dbReference type="Proteomes" id="UP000682308"/>
    </source>
</evidence>
<evidence type="ECO:0000259" key="2">
    <source>
        <dbReference type="Pfam" id="PF00496"/>
    </source>
</evidence>
<dbReference type="EMBL" id="JAGTPG010000002">
    <property type="protein sequence ID" value="MBR8642535.1"/>
    <property type="molecule type" value="Genomic_DNA"/>
</dbReference>
<protein>
    <recommendedName>
        <fullName evidence="2">Solute-binding protein family 5 domain-containing protein</fullName>
    </recommendedName>
</protein>
<gene>
    <name evidence="3" type="ORF">KEF29_32655</name>
</gene>
<dbReference type="Pfam" id="PF00496">
    <property type="entry name" value="SBP_bac_5"/>
    <property type="match status" value="1"/>
</dbReference>
<dbReference type="InterPro" id="IPR000914">
    <property type="entry name" value="SBP_5_dom"/>
</dbReference>
<feature type="region of interest" description="Disordered" evidence="1">
    <location>
        <begin position="178"/>
        <end position="226"/>
    </location>
</feature>
<feature type="compositionally biased region" description="Low complexity" evidence="1">
    <location>
        <begin position="180"/>
        <end position="219"/>
    </location>
</feature>
<evidence type="ECO:0000313" key="3">
    <source>
        <dbReference type="EMBL" id="MBR8642535.1"/>
    </source>
</evidence>